<dbReference type="InterPro" id="IPR020022">
    <property type="entry name" value="N-acetyl_sugar_amidoTrfase"/>
</dbReference>
<evidence type="ECO:0000313" key="2">
    <source>
        <dbReference type="EMBL" id="VFK30247.1"/>
    </source>
</evidence>
<dbReference type="EMBL" id="CAADFQ010000014">
    <property type="protein sequence ID" value="VFK30247.1"/>
    <property type="molecule type" value="Genomic_DNA"/>
</dbReference>
<keyword evidence="3" id="KW-0808">Transferase</keyword>
<dbReference type="AlphaFoldDB" id="A0A451BA39"/>
<sequence length="383" mass="44621">MIKYCKKCIMPVTRPEQVFQHDGICDACVSAKDKHEYIDWNAREKEFEKILSRYRGDGSSNYDCIIPVSGGKDSVYQSITMRDRFKMNPLCVNHLPCDLTDVGWKNLIFLRDLGFDVIHIGANRKSYREMVRIGFFKLGDCCWPEHIGIFTAPVRVAVQYQIPLLIWGENPQFEYGGPATKRNDNYLDRNWLEQFQMLGYRISDVVHDGINVSDIKTFHYPSDEEVKRIGVTGLFLGYFTKWDSKQNADIAISLGWNRNPDGPVEGAYNDIENLDCKWIGGLHDYMKFLKFGYGRATDQLCIEIRAGRLTRDEAIEKLRNSSEGQVPWKYIPDFLEYLDITEEEFVRNLDRFTNRRLFKCNDSGKLIKDMNGNLTRTYPIWEQ</sequence>
<gene>
    <name evidence="1" type="ORF">BECKMB1821G_GA0114241_103011</name>
    <name evidence="3" type="ORF">BECKMB1821H_GA0114242_101631</name>
    <name evidence="2" type="ORF">BECKMB1821I_GA0114274_101431</name>
</gene>
<name>A0A451BA39_9GAMM</name>
<accession>A0A451BA39</accession>
<dbReference type="EMBL" id="CAADFO010000030">
    <property type="protein sequence ID" value="VFK27764.1"/>
    <property type="molecule type" value="Genomic_DNA"/>
</dbReference>
<dbReference type="SUPFAM" id="SSF52402">
    <property type="entry name" value="Adenine nucleotide alpha hydrolases-like"/>
    <property type="match status" value="1"/>
</dbReference>
<protein>
    <submittedName>
        <fullName evidence="3">N-acetyl sugar amidotransferase</fullName>
    </submittedName>
</protein>
<proteinExistence type="predicted"/>
<dbReference type="EMBL" id="CAADGH010000016">
    <property type="protein sequence ID" value="VFK75149.1"/>
    <property type="molecule type" value="Genomic_DNA"/>
</dbReference>
<organism evidence="3">
    <name type="scientific">Candidatus Kentrum sp. MB</name>
    <dbReference type="NCBI Taxonomy" id="2138164"/>
    <lineage>
        <taxon>Bacteria</taxon>
        <taxon>Pseudomonadati</taxon>
        <taxon>Pseudomonadota</taxon>
        <taxon>Gammaproteobacteria</taxon>
        <taxon>Candidatus Kentrum</taxon>
    </lineage>
</organism>
<dbReference type="GO" id="GO:0016740">
    <property type="term" value="F:transferase activity"/>
    <property type="evidence" value="ECO:0007669"/>
    <property type="project" value="UniProtKB-KW"/>
</dbReference>
<reference evidence="3" key="1">
    <citation type="submission" date="2019-02" db="EMBL/GenBank/DDBJ databases">
        <authorList>
            <person name="Gruber-Vodicka R. H."/>
            <person name="Seah K. B. B."/>
        </authorList>
    </citation>
    <scope>NUCLEOTIDE SEQUENCE</scope>
    <source>
        <strain evidence="1">BECK_BZ197</strain>
        <strain evidence="3">BECK_BZ198</strain>
        <strain evidence="2">BECK_BZ199</strain>
    </source>
</reference>
<evidence type="ECO:0000313" key="3">
    <source>
        <dbReference type="EMBL" id="VFK75149.1"/>
    </source>
</evidence>
<dbReference type="NCBIfam" id="TIGR03573">
    <property type="entry name" value="WbuX"/>
    <property type="match status" value="1"/>
</dbReference>
<evidence type="ECO:0000313" key="1">
    <source>
        <dbReference type="EMBL" id="VFK27764.1"/>
    </source>
</evidence>